<accession>A0A421GLS1</accession>
<evidence type="ECO:0000313" key="5">
    <source>
        <dbReference type="Proteomes" id="UP000285883"/>
    </source>
</evidence>
<dbReference type="Proteomes" id="UP000285883">
    <property type="component" value="Unassembled WGS sequence"/>
</dbReference>
<evidence type="ECO:0000313" key="2">
    <source>
        <dbReference type="EMBL" id="RLN44874.1"/>
    </source>
</evidence>
<dbReference type="Proteomes" id="UP000285624">
    <property type="component" value="Unassembled WGS sequence"/>
</dbReference>
<dbReference type="EMBL" id="MBDN02000210">
    <property type="protein sequence ID" value="RLN78039.1"/>
    <property type="molecule type" value="Genomic_DNA"/>
</dbReference>
<evidence type="ECO:0000313" key="3">
    <source>
        <dbReference type="EMBL" id="RLN78039.1"/>
    </source>
</evidence>
<gene>
    <name evidence="2" type="ORF">BBI17_006363</name>
    <name evidence="3" type="ORF">BBO99_00006253</name>
</gene>
<proteinExistence type="predicted"/>
<protein>
    <submittedName>
        <fullName evidence="3">Uncharacterized protein</fullName>
    </submittedName>
</protein>
<feature type="compositionally biased region" description="Basic and acidic residues" evidence="1">
    <location>
        <begin position="157"/>
        <end position="169"/>
    </location>
</feature>
<reference evidence="4 5" key="1">
    <citation type="submission" date="2018-07" db="EMBL/GenBank/DDBJ databases">
        <title>Genome sequencing of oomycete isolates from Chile give support for New Zealand origin for Phytophthora kernoviae and make available the first Nothophytophthora sp. genome.</title>
        <authorList>
            <person name="Studholme D.J."/>
            <person name="Sanfuentes E."/>
            <person name="Panda P."/>
            <person name="Hill R."/>
            <person name="Sambles C."/>
            <person name="Grant M."/>
            <person name="Williams N.M."/>
            <person name="Mcdougal R.L."/>
        </authorList>
    </citation>
    <scope>NUCLEOTIDE SEQUENCE [LARGE SCALE GENOMIC DNA]</scope>
    <source>
        <strain evidence="2">Chile2</strain>
        <strain evidence="3">Chile4</strain>
    </source>
</reference>
<name>A0A421GLS1_9STRA</name>
<evidence type="ECO:0000313" key="4">
    <source>
        <dbReference type="Proteomes" id="UP000285624"/>
    </source>
</evidence>
<comment type="caution">
    <text evidence="3">The sequence shown here is derived from an EMBL/GenBank/DDBJ whole genome shotgun (WGS) entry which is preliminary data.</text>
</comment>
<dbReference type="EMBL" id="MAYM02000248">
    <property type="protein sequence ID" value="RLN44874.1"/>
    <property type="molecule type" value="Genomic_DNA"/>
</dbReference>
<dbReference type="AlphaFoldDB" id="A0A421GLS1"/>
<feature type="compositionally biased region" description="Low complexity" evidence="1">
    <location>
        <begin position="104"/>
        <end position="118"/>
    </location>
</feature>
<evidence type="ECO:0000256" key="1">
    <source>
        <dbReference type="SAM" id="MobiDB-lite"/>
    </source>
</evidence>
<sequence>MEALNNIFNEARGSGEEGLCQDAPLSTNTEMDGVKQENEHELEDAGDNGVEFVGMLEHLSGGEIEFLALKAEDLTVRRLERPASMVHIINGEIVADDDPRVRARMQPQTQAQTQPQRRFGSVHDSPGAPATAGAAPPPPAAAAGGGGQAQQQLQDQLDGHEQKAMEGVR</sequence>
<organism evidence="3 4">
    <name type="scientific">Phytophthora kernoviae</name>
    <dbReference type="NCBI Taxonomy" id="325452"/>
    <lineage>
        <taxon>Eukaryota</taxon>
        <taxon>Sar</taxon>
        <taxon>Stramenopiles</taxon>
        <taxon>Oomycota</taxon>
        <taxon>Peronosporomycetes</taxon>
        <taxon>Peronosporales</taxon>
        <taxon>Peronosporaceae</taxon>
        <taxon>Phytophthora</taxon>
    </lineage>
</organism>
<feature type="region of interest" description="Disordered" evidence="1">
    <location>
        <begin position="8"/>
        <end position="28"/>
    </location>
</feature>
<keyword evidence="4" id="KW-1185">Reference proteome</keyword>
<feature type="region of interest" description="Disordered" evidence="1">
    <location>
        <begin position="97"/>
        <end position="169"/>
    </location>
</feature>